<organism evidence="2 3">
    <name type="scientific">Oceanipulchritudo coccoides</name>
    <dbReference type="NCBI Taxonomy" id="2706888"/>
    <lineage>
        <taxon>Bacteria</taxon>
        <taxon>Pseudomonadati</taxon>
        <taxon>Verrucomicrobiota</taxon>
        <taxon>Opitutia</taxon>
        <taxon>Puniceicoccales</taxon>
        <taxon>Oceanipulchritudinaceae</taxon>
        <taxon>Oceanipulchritudo</taxon>
    </lineage>
</organism>
<feature type="transmembrane region" description="Helical" evidence="1">
    <location>
        <begin position="71"/>
        <end position="90"/>
    </location>
</feature>
<feature type="transmembrane region" description="Helical" evidence="1">
    <location>
        <begin position="39"/>
        <end position="65"/>
    </location>
</feature>
<protein>
    <recommendedName>
        <fullName evidence="4">Rod shape-determining protein MreD</fullName>
    </recommendedName>
</protein>
<feature type="transmembrane region" description="Helical" evidence="1">
    <location>
        <begin position="6"/>
        <end position="27"/>
    </location>
</feature>
<sequence length="175" mass="20006">MSDNGRISLLFLINILLYFFIGMINNMASGFSIHLHLDVLLLIFSGLYLTRLSGLFLAALLGLLADAANPVPTGTFLVGYLAIWLFFVWCQRRIRRQNKIHVRTVAVVAQLSWIIFLGLFLGKGALSEWPYWQRILSDVLVSCVCLYLVVWPWCRTQNSLLYSLGWDLEAQISHR</sequence>
<keyword evidence="3" id="KW-1185">Reference proteome</keyword>
<keyword evidence="1" id="KW-0812">Transmembrane</keyword>
<dbReference type="EMBL" id="JAAGNX010000001">
    <property type="protein sequence ID" value="NDV61225.1"/>
    <property type="molecule type" value="Genomic_DNA"/>
</dbReference>
<evidence type="ECO:0000313" key="2">
    <source>
        <dbReference type="EMBL" id="NDV61225.1"/>
    </source>
</evidence>
<dbReference type="RefSeq" id="WP_163961964.1">
    <property type="nucleotide sequence ID" value="NZ_JAAGNX010000001.1"/>
</dbReference>
<accession>A0A6B2M0D7</accession>
<feature type="transmembrane region" description="Helical" evidence="1">
    <location>
        <begin position="102"/>
        <end position="122"/>
    </location>
</feature>
<name>A0A6B2M0D7_9BACT</name>
<evidence type="ECO:0008006" key="4">
    <source>
        <dbReference type="Google" id="ProtNLM"/>
    </source>
</evidence>
<reference evidence="2 3" key="1">
    <citation type="submission" date="2020-02" db="EMBL/GenBank/DDBJ databases">
        <title>Albibacoteraceae fam. nov., the first described family within the subdivision 4 Verrucomicrobia.</title>
        <authorList>
            <person name="Xi F."/>
        </authorList>
    </citation>
    <scope>NUCLEOTIDE SEQUENCE [LARGE SCALE GENOMIC DNA]</scope>
    <source>
        <strain evidence="2 3">CK1056</strain>
    </source>
</reference>
<evidence type="ECO:0000256" key="1">
    <source>
        <dbReference type="SAM" id="Phobius"/>
    </source>
</evidence>
<proteinExistence type="predicted"/>
<keyword evidence="1" id="KW-0472">Membrane</keyword>
<dbReference type="Proteomes" id="UP000478417">
    <property type="component" value="Unassembled WGS sequence"/>
</dbReference>
<keyword evidence="1" id="KW-1133">Transmembrane helix</keyword>
<dbReference type="AlphaFoldDB" id="A0A6B2M0D7"/>
<comment type="caution">
    <text evidence="2">The sequence shown here is derived from an EMBL/GenBank/DDBJ whole genome shotgun (WGS) entry which is preliminary data.</text>
</comment>
<gene>
    <name evidence="2" type="ORF">G0Q06_02035</name>
</gene>
<evidence type="ECO:0000313" key="3">
    <source>
        <dbReference type="Proteomes" id="UP000478417"/>
    </source>
</evidence>
<feature type="transmembrane region" description="Helical" evidence="1">
    <location>
        <begin position="134"/>
        <end position="154"/>
    </location>
</feature>